<gene>
    <name evidence="11" type="ORF">B0J12DRAFT_684929</name>
</gene>
<comment type="similarity">
    <text evidence="3">Belongs to the TPT transporter family. SLC35D subfamily.</text>
</comment>
<comment type="caution">
    <text evidence="11">The sequence shown here is derived from an EMBL/GenBank/DDBJ whole genome shotgun (WGS) entry which is preliminary data.</text>
</comment>
<proteinExistence type="inferred from homology"/>
<keyword evidence="6 9" id="KW-1133">Transmembrane helix</keyword>
<evidence type="ECO:0000256" key="3">
    <source>
        <dbReference type="ARBA" id="ARBA00010425"/>
    </source>
</evidence>
<feature type="transmembrane region" description="Helical" evidence="9">
    <location>
        <begin position="315"/>
        <end position="333"/>
    </location>
</feature>
<dbReference type="InterPro" id="IPR004853">
    <property type="entry name" value="Sugar_P_trans_dom"/>
</dbReference>
<reference evidence="11 12" key="1">
    <citation type="journal article" date="2021" name="Nat. Commun.">
        <title>Genetic determinants of endophytism in the Arabidopsis root mycobiome.</title>
        <authorList>
            <person name="Mesny F."/>
            <person name="Miyauchi S."/>
            <person name="Thiergart T."/>
            <person name="Pickel B."/>
            <person name="Atanasova L."/>
            <person name="Karlsson M."/>
            <person name="Huettel B."/>
            <person name="Barry K.W."/>
            <person name="Haridas S."/>
            <person name="Chen C."/>
            <person name="Bauer D."/>
            <person name="Andreopoulos W."/>
            <person name="Pangilinan J."/>
            <person name="LaButti K."/>
            <person name="Riley R."/>
            <person name="Lipzen A."/>
            <person name="Clum A."/>
            <person name="Drula E."/>
            <person name="Henrissat B."/>
            <person name="Kohler A."/>
            <person name="Grigoriev I.V."/>
            <person name="Martin F.M."/>
            <person name="Hacquard S."/>
        </authorList>
    </citation>
    <scope>NUCLEOTIDE SEQUENCE [LARGE SCALE GENOMIC DNA]</scope>
    <source>
        <strain evidence="11 12">MPI-SDFR-AT-0080</strain>
    </source>
</reference>
<keyword evidence="12" id="KW-1185">Reference proteome</keyword>
<dbReference type="Pfam" id="PF03151">
    <property type="entry name" value="TPT"/>
    <property type="match status" value="1"/>
</dbReference>
<evidence type="ECO:0000256" key="5">
    <source>
        <dbReference type="ARBA" id="ARBA00022692"/>
    </source>
</evidence>
<evidence type="ECO:0000256" key="7">
    <source>
        <dbReference type="ARBA" id="ARBA00023136"/>
    </source>
</evidence>
<dbReference type="PANTHER" id="PTHR11132">
    <property type="entry name" value="SOLUTE CARRIER FAMILY 35"/>
    <property type="match status" value="1"/>
</dbReference>
<sequence length="344" mass="37586">MSNRNEEDALDKLDTAQGPQPEHFLPAPASATLQKDKLSSIPAPFFVISWIAASSGVIIFNKYILHTAGFAFPVFLTTWHLLFATITTQIMARYTSILESRHKVPMTKQVYIRAILPIAVFNSLSLVFGNVAYLYLSVSFIQMLKATNAVATLLATWALGLAPPDLTTLSKVSVIVVGVMIASFGEIKFQLFGFVIQVAGIGIEATRLVLVQRILSGDEFKMEPLVSLYYFAPATVLINALPLLFFELPAISMADILHVGPFTLLANAALAFLLNVAVVFLVKKTSAVVLTLCGVLKDILLVVASMVLFKDPVTLLQLFGYGIALAGLTYYKLGPEKFKRLLRL</sequence>
<feature type="compositionally biased region" description="Basic and acidic residues" evidence="8">
    <location>
        <begin position="1"/>
        <end position="14"/>
    </location>
</feature>
<feature type="transmembrane region" description="Helical" evidence="9">
    <location>
        <begin position="289"/>
        <end position="309"/>
    </location>
</feature>
<feature type="transmembrane region" description="Helical" evidence="9">
    <location>
        <begin position="70"/>
        <end position="90"/>
    </location>
</feature>
<accession>A0ABQ8FTZ6</accession>
<feature type="transmembrane region" description="Helical" evidence="9">
    <location>
        <begin position="110"/>
        <end position="136"/>
    </location>
</feature>
<feature type="transmembrane region" description="Helical" evidence="9">
    <location>
        <begin position="191"/>
        <end position="215"/>
    </location>
</feature>
<evidence type="ECO:0000259" key="10">
    <source>
        <dbReference type="Pfam" id="PF03151"/>
    </source>
</evidence>
<evidence type="ECO:0000313" key="11">
    <source>
        <dbReference type="EMBL" id="KAH7026871.1"/>
    </source>
</evidence>
<feature type="domain" description="Sugar phosphate transporter" evidence="10">
    <location>
        <begin position="46"/>
        <end position="331"/>
    </location>
</feature>
<feature type="transmembrane region" description="Helical" evidence="9">
    <location>
        <begin position="258"/>
        <end position="282"/>
    </location>
</feature>
<dbReference type="EMBL" id="JAGTJR010000054">
    <property type="protein sequence ID" value="KAH7026871.1"/>
    <property type="molecule type" value="Genomic_DNA"/>
</dbReference>
<dbReference type="Proteomes" id="UP000774617">
    <property type="component" value="Unassembled WGS sequence"/>
</dbReference>
<name>A0ABQ8FTZ6_9PEZI</name>
<keyword evidence="5 9" id="KW-0812">Transmembrane</keyword>
<protein>
    <submittedName>
        <fullName evidence="11">Triose-phosphate transporter family-domain-containing protein</fullName>
    </submittedName>
</protein>
<feature type="region of interest" description="Disordered" evidence="8">
    <location>
        <begin position="1"/>
        <end position="22"/>
    </location>
</feature>
<comment type="subcellular location">
    <subcellularLocation>
        <location evidence="2">Endoplasmic reticulum membrane</location>
        <topology evidence="2">Multi-pass membrane protein</topology>
    </subcellularLocation>
</comment>
<keyword evidence="7 9" id="KW-0472">Membrane</keyword>
<evidence type="ECO:0000256" key="4">
    <source>
        <dbReference type="ARBA" id="ARBA00011182"/>
    </source>
</evidence>
<feature type="transmembrane region" description="Helical" evidence="9">
    <location>
        <begin position="227"/>
        <end position="246"/>
    </location>
</feature>
<evidence type="ECO:0000256" key="9">
    <source>
        <dbReference type="SAM" id="Phobius"/>
    </source>
</evidence>
<dbReference type="InterPro" id="IPR050186">
    <property type="entry name" value="TPT_transporter"/>
</dbReference>
<feature type="transmembrane region" description="Helical" evidence="9">
    <location>
        <begin position="43"/>
        <end position="64"/>
    </location>
</feature>
<comment type="function">
    <text evidence="1">Involved in the import of GDP-mannose from the cytoplasm into the Golgi lumen.</text>
</comment>
<evidence type="ECO:0000256" key="1">
    <source>
        <dbReference type="ARBA" id="ARBA00003420"/>
    </source>
</evidence>
<evidence type="ECO:0000256" key="6">
    <source>
        <dbReference type="ARBA" id="ARBA00022989"/>
    </source>
</evidence>
<evidence type="ECO:0000256" key="2">
    <source>
        <dbReference type="ARBA" id="ARBA00004477"/>
    </source>
</evidence>
<organism evidence="11 12">
    <name type="scientific">Macrophomina phaseolina</name>
    <dbReference type="NCBI Taxonomy" id="35725"/>
    <lineage>
        <taxon>Eukaryota</taxon>
        <taxon>Fungi</taxon>
        <taxon>Dikarya</taxon>
        <taxon>Ascomycota</taxon>
        <taxon>Pezizomycotina</taxon>
        <taxon>Dothideomycetes</taxon>
        <taxon>Dothideomycetes incertae sedis</taxon>
        <taxon>Botryosphaeriales</taxon>
        <taxon>Botryosphaeriaceae</taxon>
        <taxon>Macrophomina</taxon>
    </lineage>
</organism>
<comment type="subunit">
    <text evidence="4">Homooligomer.</text>
</comment>
<evidence type="ECO:0000256" key="8">
    <source>
        <dbReference type="SAM" id="MobiDB-lite"/>
    </source>
</evidence>
<evidence type="ECO:0000313" key="12">
    <source>
        <dbReference type="Proteomes" id="UP000774617"/>
    </source>
</evidence>